<dbReference type="CDD" id="cd12148">
    <property type="entry name" value="fungal_TF_MHR"/>
    <property type="match status" value="1"/>
</dbReference>
<feature type="compositionally biased region" description="Pro residues" evidence="7">
    <location>
        <begin position="26"/>
        <end position="43"/>
    </location>
</feature>
<feature type="region of interest" description="Disordered" evidence="7">
    <location>
        <begin position="363"/>
        <end position="402"/>
    </location>
</feature>
<dbReference type="InterPro" id="IPR001138">
    <property type="entry name" value="Zn2Cys6_DnaBD"/>
</dbReference>
<keyword evidence="3" id="KW-0805">Transcription regulation</keyword>
<sequence length="967" mass="104531">MAESAARHDQAHPAAHAAGPSSAFAPDPPPPSTTSSANPPPAATTPDSPDEERLPCTFEGCDRDFKKIAHLRRHMKTHDSAPSYECSSCGKKFMRRDVLVRHTSSVHGIVTKHRKASCIACAIQKLKCEGEFDEQCKRCARLDLDCVFKKPSRSSEPPRKRTRTSSPSPDRDDVDSASLEPDESPAQSAVNLHPAIMPPPPFFHHHPGSYTSTSSAQHGVGASPQPGPSRLPTDPFPSTSTALHPTPFLPQPDPSLQQVDRDPSPLWQPSSYNFSAERTSAALSNMAPFDFLPNIIDPPGTGDVAASFDASAGWGLGDTELDLVSMFNLGDGSSRAAQPSQSGYDTPSVDWLRLLGSLRDPPTAAAQTVAPGPPAGPLDPTSFRQGPPPRPTTSTREQLVGVSPHATLSAVDSLATPSDGGGPEAPTATPWPHVYQPVAPVGPLSLPTVPNPPPPLVFEQPGAMISTEVREAMLQLLAASHTSPWAGISLESFPSASVLSICLKLYLSRFNSHFPILDPVSLELASSSPLLLLSCAAIGAMYRADFEGLGIALNELVRRQTLWMREQDPRASFELEVIQAWLLSSISGLFCGSRKLYQHAEHARGGLATAARRMELLRETRSCVDELCSRTTPDPEELVAARREDELRLRCGWGIYVFDSLVASLLHLQPVMSIDEVAATTYLPSETFTPELPDRVRFRATLATLLTDGRIEQPLTPFSTVVIQLTLYRLCLDASNLANVLDGVVPATRTGTYRLPFSPDVKHNPQELLDRIGSAWHSSSVNVTSLHVMATALSFHAALQFSCGEFLSQAKVCAGKYGGDRAATARAWVRDKAEKDPVAVRRVLARALQLNALLVRHRFDTPSETIWLADSALAVWAILTFAGRPLFDPPTALQVVTTIKWNDAGPATESWIQCGGALSLRSGLGEYGTATPGSVLRKFSEHLEDLPWGLSRKYRAVLLQLSQEDEV</sequence>
<dbReference type="STRING" id="578459.A0A0P9EDV3"/>
<keyword evidence="1" id="KW-0479">Metal-binding</keyword>
<feature type="domain" description="C2H2-type" evidence="9">
    <location>
        <begin position="84"/>
        <end position="107"/>
    </location>
</feature>
<feature type="compositionally biased region" description="Acidic residues" evidence="7">
    <location>
        <begin position="172"/>
        <end position="183"/>
    </location>
</feature>
<dbReference type="GO" id="GO:0006351">
    <property type="term" value="P:DNA-templated transcription"/>
    <property type="evidence" value="ECO:0007669"/>
    <property type="project" value="InterPro"/>
</dbReference>
<dbReference type="PROSITE" id="PS50048">
    <property type="entry name" value="ZN2_CY6_FUNGAL_2"/>
    <property type="match status" value="1"/>
</dbReference>
<dbReference type="PROSITE" id="PS00463">
    <property type="entry name" value="ZN2_CY6_FUNGAL_1"/>
    <property type="match status" value="1"/>
</dbReference>
<keyword evidence="2" id="KW-0862">Zinc</keyword>
<feature type="compositionally biased region" description="Basic and acidic residues" evidence="7">
    <location>
        <begin position="1"/>
        <end position="11"/>
    </location>
</feature>
<keyword evidence="4" id="KW-0804">Transcription</keyword>
<evidence type="ECO:0008006" key="12">
    <source>
        <dbReference type="Google" id="ProtNLM"/>
    </source>
</evidence>
<keyword evidence="5" id="KW-0539">Nucleus</keyword>
<dbReference type="PANTHER" id="PTHR47660:SF2">
    <property type="entry name" value="TRANSCRIPTION FACTOR WITH C2H2 AND ZN(2)-CYS(6) DNA BINDING DOMAIN (EUROFUNG)"/>
    <property type="match status" value="1"/>
</dbReference>
<dbReference type="InterPro" id="IPR013087">
    <property type="entry name" value="Znf_C2H2_type"/>
</dbReference>
<dbReference type="Pfam" id="PF00096">
    <property type="entry name" value="zf-C2H2"/>
    <property type="match status" value="2"/>
</dbReference>
<keyword evidence="11" id="KW-1185">Reference proteome</keyword>
<evidence type="ECO:0000256" key="3">
    <source>
        <dbReference type="ARBA" id="ARBA00023015"/>
    </source>
</evidence>
<dbReference type="CDD" id="cd00067">
    <property type="entry name" value="GAL4"/>
    <property type="match status" value="1"/>
</dbReference>
<dbReference type="GO" id="GO:0008270">
    <property type="term" value="F:zinc ion binding"/>
    <property type="evidence" value="ECO:0007669"/>
    <property type="project" value="UniProtKB-KW"/>
</dbReference>
<dbReference type="GO" id="GO:0000981">
    <property type="term" value="F:DNA-binding transcription factor activity, RNA polymerase II-specific"/>
    <property type="evidence" value="ECO:0007669"/>
    <property type="project" value="InterPro"/>
</dbReference>
<protein>
    <recommendedName>
        <fullName evidence="12">C2H2-type domain-containing protein</fullName>
    </recommendedName>
</protein>
<evidence type="ECO:0000256" key="4">
    <source>
        <dbReference type="ARBA" id="ARBA00023163"/>
    </source>
</evidence>
<feature type="domain" description="Zn(2)-C6 fungal-type" evidence="8">
    <location>
        <begin position="117"/>
        <end position="148"/>
    </location>
</feature>
<proteinExistence type="predicted"/>
<dbReference type="Pfam" id="PF00172">
    <property type="entry name" value="Zn_clus"/>
    <property type="match status" value="1"/>
</dbReference>
<dbReference type="Gene3D" id="4.10.240.10">
    <property type="entry name" value="Zn(2)-C6 fungal-type DNA-binding domain"/>
    <property type="match status" value="1"/>
</dbReference>
<feature type="region of interest" description="Disordered" evidence="7">
    <location>
        <begin position="1"/>
        <end position="54"/>
    </location>
</feature>
<evidence type="ECO:0000256" key="2">
    <source>
        <dbReference type="ARBA" id="ARBA00022833"/>
    </source>
</evidence>
<dbReference type="InterPro" id="IPR007219">
    <property type="entry name" value="XnlR_reg_dom"/>
</dbReference>
<dbReference type="SMART" id="SM00355">
    <property type="entry name" value="ZnF_C2H2"/>
    <property type="match status" value="2"/>
</dbReference>
<dbReference type="InterPro" id="IPR036236">
    <property type="entry name" value="Znf_C2H2_sf"/>
</dbReference>
<dbReference type="Pfam" id="PF04082">
    <property type="entry name" value="Fungal_trans"/>
    <property type="match status" value="1"/>
</dbReference>
<dbReference type="Proteomes" id="UP000053890">
    <property type="component" value="Unassembled WGS sequence"/>
</dbReference>
<dbReference type="PANTHER" id="PTHR47660">
    <property type="entry name" value="TRANSCRIPTION FACTOR WITH C2H2 AND ZN(2)-CYS(6) DNA BINDING DOMAIN (EUROFUNG)-RELATED-RELATED"/>
    <property type="match status" value="1"/>
</dbReference>
<dbReference type="EMBL" id="KQ474093">
    <property type="protein sequence ID" value="KPV71544.1"/>
    <property type="molecule type" value="Genomic_DNA"/>
</dbReference>
<dbReference type="SMART" id="SM00066">
    <property type="entry name" value="GAL4"/>
    <property type="match status" value="1"/>
</dbReference>
<evidence type="ECO:0000313" key="10">
    <source>
        <dbReference type="EMBL" id="KPV71544.1"/>
    </source>
</evidence>
<dbReference type="AlphaFoldDB" id="A0A0P9EDV3"/>
<dbReference type="SUPFAM" id="SSF57701">
    <property type="entry name" value="Zn2/Cys6 DNA-binding domain"/>
    <property type="match status" value="1"/>
</dbReference>
<evidence type="ECO:0000313" key="11">
    <source>
        <dbReference type="Proteomes" id="UP000053890"/>
    </source>
</evidence>
<dbReference type="PROSITE" id="PS50157">
    <property type="entry name" value="ZINC_FINGER_C2H2_2"/>
    <property type="match status" value="2"/>
</dbReference>
<organism evidence="10 11">
    <name type="scientific">Rhodotorula graminis (strain WP1)</name>
    <dbReference type="NCBI Taxonomy" id="578459"/>
    <lineage>
        <taxon>Eukaryota</taxon>
        <taxon>Fungi</taxon>
        <taxon>Dikarya</taxon>
        <taxon>Basidiomycota</taxon>
        <taxon>Pucciniomycotina</taxon>
        <taxon>Microbotryomycetes</taxon>
        <taxon>Sporidiobolales</taxon>
        <taxon>Sporidiobolaceae</taxon>
        <taxon>Rhodotorula</taxon>
    </lineage>
</organism>
<evidence type="ECO:0000256" key="6">
    <source>
        <dbReference type="PROSITE-ProRule" id="PRU00042"/>
    </source>
</evidence>
<reference evidence="10 11" key="1">
    <citation type="journal article" date="2015" name="Front. Microbiol.">
        <title>Genome sequence of the plant growth promoting endophytic yeast Rhodotorula graminis WP1.</title>
        <authorList>
            <person name="Firrincieli A."/>
            <person name="Otillar R."/>
            <person name="Salamov A."/>
            <person name="Schmutz J."/>
            <person name="Khan Z."/>
            <person name="Redman R.S."/>
            <person name="Fleck N.D."/>
            <person name="Lindquist E."/>
            <person name="Grigoriev I.V."/>
            <person name="Doty S.L."/>
        </authorList>
    </citation>
    <scope>NUCLEOTIDE SEQUENCE [LARGE SCALE GENOMIC DNA]</scope>
    <source>
        <strain evidence="10 11">WP1</strain>
    </source>
</reference>
<dbReference type="OrthoDB" id="1405595at2759"/>
<feature type="region of interest" description="Disordered" evidence="7">
    <location>
        <begin position="412"/>
        <end position="431"/>
    </location>
</feature>
<dbReference type="InterPro" id="IPR036864">
    <property type="entry name" value="Zn2-C6_fun-type_DNA-bd_sf"/>
</dbReference>
<dbReference type="PROSITE" id="PS00028">
    <property type="entry name" value="ZINC_FINGER_C2H2_1"/>
    <property type="match status" value="2"/>
</dbReference>
<evidence type="ECO:0000256" key="5">
    <source>
        <dbReference type="ARBA" id="ARBA00023242"/>
    </source>
</evidence>
<dbReference type="Gene3D" id="3.30.160.60">
    <property type="entry name" value="Classic Zinc Finger"/>
    <property type="match status" value="2"/>
</dbReference>
<accession>A0A0P9EDV3</accession>
<name>A0A0P9EDV3_RHOGW</name>
<gene>
    <name evidence="10" type="ORF">RHOBADRAFT_56581</name>
</gene>
<evidence type="ECO:0000259" key="8">
    <source>
        <dbReference type="PROSITE" id="PS50048"/>
    </source>
</evidence>
<dbReference type="GO" id="GO:0003677">
    <property type="term" value="F:DNA binding"/>
    <property type="evidence" value="ECO:0007669"/>
    <property type="project" value="InterPro"/>
</dbReference>
<dbReference type="SUPFAM" id="SSF57667">
    <property type="entry name" value="beta-beta-alpha zinc fingers"/>
    <property type="match status" value="1"/>
</dbReference>
<feature type="compositionally biased region" description="Low complexity" evidence="7">
    <location>
        <begin position="12"/>
        <end position="25"/>
    </location>
</feature>
<dbReference type="OMA" id="FRACYKC"/>
<feature type="region of interest" description="Disordered" evidence="7">
    <location>
        <begin position="150"/>
        <end position="271"/>
    </location>
</feature>
<evidence type="ECO:0000259" key="9">
    <source>
        <dbReference type="PROSITE" id="PS50157"/>
    </source>
</evidence>
<keyword evidence="6" id="KW-0863">Zinc-finger</keyword>
<evidence type="ECO:0000256" key="1">
    <source>
        <dbReference type="ARBA" id="ARBA00022723"/>
    </source>
</evidence>
<feature type="domain" description="C2H2-type" evidence="9">
    <location>
        <begin position="54"/>
        <end position="83"/>
    </location>
</feature>
<dbReference type="GeneID" id="28978865"/>
<evidence type="ECO:0000256" key="7">
    <source>
        <dbReference type="SAM" id="MobiDB-lite"/>
    </source>
</evidence>
<dbReference type="RefSeq" id="XP_018267593.1">
    <property type="nucleotide sequence ID" value="XM_018418418.1"/>
</dbReference>